<dbReference type="Proteomes" id="UP001204953">
    <property type="component" value="Unassembled WGS sequence"/>
</dbReference>
<name>A0AAE3GX60_9CYAN</name>
<dbReference type="RefSeq" id="WP_254014870.1">
    <property type="nucleotide sequence ID" value="NZ_JAMZMM010000491.1"/>
</dbReference>
<sequence>MIIHFCGDFPDSYCEFKEITLVCQSQGIHEVFLLSQNLDKISEGNRGIVTQTWEQCSQIVRLFIPVEWSYFIYELFLSIWHSAPKTKKSV</sequence>
<gene>
    <name evidence="1" type="ORF">NJ959_27315</name>
</gene>
<dbReference type="EMBL" id="JAMZMM010000491">
    <property type="protein sequence ID" value="MCP2732144.1"/>
    <property type="molecule type" value="Genomic_DNA"/>
</dbReference>
<evidence type="ECO:0000313" key="1">
    <source>
        <dbReference type="EMBL" id="MCP2732144.1"/>
    </source>
</evidence>
<keyword evidence="2" id="KW-1185">Reference proteome</keyword>
<evidence type="ECO:0000313" key="2">
    <source>
        <dbReference type="Proteomes" id="UP001204953"/>
    </source>
</evidence>
<organism evidence="1 2">
    <name type="scientific">Limnofasciculus baicalensis BBK-W-15</name>
    <dbReference type="NCBI Taxonomy" id="2699891"/>
    <lineage>
        <taxon>Bacteria</taxon>
        <taxon>Bacillati</taxon>
        <taxon>Cyanobacteriota</taxon>
        <taxon>Cyanophyceae</taxon>
        <taxon>Coleofasciculales</taxon>
        <taxon>Coleofasciculaceae</taxon>
        <taxon>Limnofasciculus</taxon>
        <taxon>Limnofasciculus baicalensis</taxon>
    </lineage>
</organism>
<accession>A0AAE3GX60</accession>
<comment type="caution">
    <text evidence="1">The sequence shown here is derived from an EMBL/GenBank/DDBJ whole genome shotgun (WGS) entry which is preliminary data.</text>
</comment>
<reference evidence="1" key="1">
    <citation type="submission" date="2022-06" db="EMBL/GenBank/DDBJ databases">
        <title>New cyanobacteria of genus Symplocastrum in benthos of Lake Baikal.</title>
        <authorList>
            <person name="Sorokovikova E."/>
            <person name="Tikhonova I."/>
            <person name="Krasnopeev A."/>
            <person name="Evseev P."/>
            <person name="Gladkikh A."/>
            <person name="Belykh O."/>
        </authorList>
    </citation>
    <scope>NUCLEOTIDE SEQUENCE</scope>
    <source>
        <strain evidence="1">BBK-W-15</strain>
    </source>
</reference>
<protein>
    <submittedName>
        <fullName evidence="1">Uncharacterized protein</fullName>
    </submittedName>
</protein>
<proteinExistence type="predicted"/>
<dbReference type="AlphaFoldDB" id="A0AAE3GX60"/>